<feature type="region of interest" description="Disordered" evidence="1">
    <location>
        <begin position="235"/>
        <end position="264"/>
    </location>
</feature>
<evidence type="ECO:0000313" key="4">
    <source>
        <dbReference type="Proteomes" id="UP000297814"/>
    </source>
</evidence>
<gene>
    <name evidence="3" type="ORF">BHYA_0044g00360</name>
</gene>
<sequence>MAILTEDGNEYEVQIVNAVTGQSFQEYAMLGDQEKFTGRECKRYITAYPGIMFNIQITLKTDFCFKQFDAVEANLYFQGQTTYYGLAVLSDPNPDHTRTKQDLRMEIGCVNMSNYGQTDVIGVNPVDLGSFFVTLDRRRIAPSPNNYHSKDATTAFWNAEKVDKSSFKEQGIMNSIGSRRELSSRFMPRHRGLKNGLLGMICDHQREKLCFWACGWHCPAICPSSRLAKIKRKAQGPPNAIKQEMKPSNKAFTRNSNSKITGKHKVNEGHFDLDHIDLSSAEPLAKRQKIMQKPIDVNAINNYKIRQGPTNFEALDENAMIISKETAINYDLMELIDAVVLLERSTPSTKPEDSVYWEIAKEVLRQTADEFVRSRG</sequence>
<evidence type="ECO:0000313" key="3">
    <source>
        <dbReference type="EMBL" id="TGO39994.1"/>
    </source>
</evidence>
<organism evidence="3 4">
    <name type="scientific">Botrytis hyacinthi</name>
    <dbReference type="NCBI Taxonomy" id="278943"/>
    <lineage>
        <taxon>Eukaryota</taxon>
        <taxon>Fungi</taxon>
        <taxon>Dikarya</taxon>
        <taxon>Ascomycota</taxon>
        <taxon>Pezizomycotina</taxon>
        <taxon>Leotiomycetes</taxon>
        <taxon>Helotiales</taxon>
        <taxon>Sclerotiniaceae</taxon>
        <taxon>Botrytis</taxon>
    </lineage>
</organism>
<dbReference type="AlphaFoldDB" id="A0A4Z1GSY4"/>
<comment type="caution">
    <text evidence="3">The sequence shown here is derived from an EMBL/GenBank/DDBJ whole genome shotgun (WGS) entry which is preliminary data.</text>
</comment>
<keyword evidence="4" id="KW-1185">Reference proteome</keyword>
<dbReference type="Proteomes" id="UP000297814">
    <property type="component" value="Unassembled WGS sequence"/>
</dbReference>
<evidence type="ECO:0000259" key="2">
    <source>
        <dbReference type="Pfam" id="PF25534"/>
    </source>
</evidence>
<dbReference type="Pfam" id="PF25534">
    <property type="entry name" value="DUF7918"/>
    <property type="match status" value="1"/>
</dbReference>
<reference evidence="3 4" key="1">
    <citation type="submission" date="2017-12" db="EMBL/GenBank/DDBJ databases">
        <title>Comparative genomics of Botrytis spp.</title>
        <authorList>
            <person name="Valero-Jimenez C.A."/>
            <person name="Tapia P."/>
            <person name="Veloso J."/>
            <person name="Silva-Moreno E."/>
            <person name="Staats M."/>
            <person name="Valdes J.H."/>
            <person name="Van Kan J.A.L."/>
        </authorList>
    </citation>
    <scope>NUCLEOTIDE SEQUENCE [LARGE SCALE GENOMIC DNA]</scope>
    <source>
        <strain evidence="3 4">Bh0001</strain>
    </source>
</reference>
<feature type="domain" description="DUF7918" evidence="2">
    <location>
        <begin position="18"/>
        <end position="94"/>
    </location>
</feature>
<protein>
    <recommendedName>
        <fullName evidence="2">DUF7918 domain-containing protein</fullName>
    </recommendedName>
</protein>
<dbReference type="EMBL" id="PQXK01000044">
    <property type="protein sequence ID" value="TGO39994.1"/>
    <property type="molecule type" value="Genomic_DNA"/>
</dbReference>
<proteinExistence type="predicted"/>
<accession>A0A4Z1GSY4</accession>
<feature type="compositionally biased region" description="Polar residues" evidence="1">
    <location>
        <begin position="250"/>
        <end position="260"/>
    </location>
</feature>
<evidence type="ECO:0000256" key="1">
    <source>
        <dbReference type="SAM" id="MobiDB-lite"/>
    </source>
</evidence>
<dbReference type="InterPro" id="IPR057678">
    <property type="entry name" value="DUF7918"/>
</dbReference>
<name>A0A4Z1GSY4_9HELO</name>